<evidence type="ECO:0000256" key="3">
    <source>
        <dbReference type="SAM" id="MobiDB-lite"/>
    </source>
</evidence>
<protein>
    <recommendedName>
        <fullName evidence="2">Putative cysteine ligase BshC</fullName>
        <ecNumber evidence="2">6.-.-.-</ecNumber>
    </recommendedName>
</protein>
<evidence type="ECO:0000256" key="1">
    <source>
        <dbReference type="ARBA" id="ARBA00022598"/>
    </source>
</evidence>
<feature type="domain" description="Bacillithiol biosynthesis BshC C-terminal coiled-coil" evidence="5">
    <location>
        <begin position="442"/>
        <end position="600"/>
    </location>
</feature>
<dbReference type="Pfam" id="PF10079">
    <property type="entry name" value="Rossmann-like_BshC"/>
    <property type="match status" value="1"/>
</dbReference>
<dbReference type="EC" id="6.-.-.-" evidence="2"/>
<feature type="region of interest" description="Disordered" evidence="3">
    <location>
        <begin position="1"/>
        <end position="25"/>
    </location>
</feature>
<dbReference type="InterPro" id="IPR011199">
    <property type="entry name" value="Bacillithiol_biosynth_BshC"/>
</dbReference>
<dbReference type="InterPro" id="IPR055398">
    <property type="entry name" value="Rossmann-like_BshC"/>
</dbReference>
<dbReference type="InterPro" id="IPR055399">
    <property type="entry name" value="CC_BshC"/>
</dbReference>
<name>A0A345BWZ9_9BACI</name>
<dbReference type="NCBIfam" id="TIGR03998">
    <property type="entry name" value="thiol_BshC"/>
    <property type="match status" value="1"/>
</dbReference>
<keyword evidence="7" id="KW-1185">Reference proteome</keyword>
<comment type="similarity">
    <text evidence="2">Belongs to the BshC family.</text>
</comment>
<feature type="domain" description="Bacillithiol biosynthesis BshC N-terminal Rossmann-like" evidence="4">
    <location>
        <begin position="71"/>
        <end position="438"/>
    </location>
</feature>
<comment type="function">
    <text evidence="2">Involved in bacillithiol (BSH) biosynthesis. May catalyze the last step of the pathway, the addition of cysteine to glucosamine malate (GlcN-Mal) to generate BSH.</text>
</comment>
<proteinExistence type="inferred from homology"/>
<evidence type="ECO:0000256" key="2">
    <source>
        <dbReference type="HAMAP-Rule" id="MF_01867"/>
    </source>
</evidence>
<accession>A0A345BWZ9</accession>
<reference evidence="6 7" key="1">
    <citation type="journal article" date="2018" name="J. Microbiol.">
        <title>Salicibibacter kimchii gen. nov., sp. nov., a moderately halophilic and alkalitolerant bacterium in the family Bacillaceae, isolated from kimchi.</title>
        <authorList>
            <person name="Jang J.Y."/>
            <person name="Oh Y.J."/>
            <person name="Lim S.K."/>
            <person name="Park H.K."/>
            <person name="Lee C."/>
            <person name="Kim J.Y."/>
            <person name="Lee M.A."/>
            <person name="Choi H.J."/>
        </authorList>
    </citation>
    <scope>NUCLEOTIDE SEQUENCE [LARGE SCALE GENOMIC DNA]</scope>
    <source>
        <strain evidence="6 7">NKC1-1</strain>
    </source>
</reference>
<sequence>MIPVVNASKAPISTSETGEDGDEHPAALKSSQAYSLLMDVLLYTYAVYIHSHEIEERSVNMTVESFPVQLQGWAHCYVQGDPTVRAFYDYPPFGEEDRRWRELQNYDFKRDHLRKALYQYHQKYDHRAKALEQIDKLQDERSVVVVGGQQAGLLTGPIYTISKALSVLLKAEEEEKKLGIPVLPIFWIAGEDHDWEEVNHIFVHNHDGGVSKIKYEGRTNTGAPVSEQPIDLPAMQWWLQSVFRNYRETPYSRRLHDQLASFAKQSANVSDFFAEVMLWLFRRQGLVLIDPQQPLFRQLMTDTWTQLIEDNDQVRRAFTSAQESVERVNDTRAFLEATEDHTHLFYSAEGKREKLVAHPDGELSLHNGLYKMSRADWLREAKNHPEKFSANVYTRPLVQEMLLPVLTFVAGPGEAAYWSMVGPLFHHYGRRVPPVAPRAQHTYVDRKSEKTLDAEGLSVNEVANEGASTYANALEEKNRKLDTENLFQKSLALAGEGQQMLANALYELAPSEERYVEKNYQRMQEVFQDLQQRIEQKQLEDIKPKVDNVQQLEQRLYPNKQPQERVLNIVQFLNEYGEDRLLALFDQVKSETFCHQFIYL</sequence>
<dbReference type="AlphaFoldDB" id="A0A345BWZ9"/>
<dbReference type="EMBL" id="CP031092">
    <property type="protein sequence ID" value="AXF55480.1"/>
    <property type="molecule type" value="Genomic_DNA"/>
</dbReference>
<dbReference type="KEGG" id="rue:DT065_05220"/>
<dbReference type="GO" id="GO:0016874">
    <property type="term" value="F:ligase activity"/>
    <property type="evidence" value="ECO:0007669"/>
    <property type="project" value="UniProtKB-UniRule"/>
</dbReference>
<dbReference type="Pfam" id="PF24850">
    <property type="entry name" value="CC_BshC"/>
    <property type="match status" value="1"/>
</dbReference>
<keyword evidence="1 2" id="KW-0436">Ligase</keyword>
<dbReference type="OrthoDB" id="9765151at2"/>
<evidence type="ECO:0000313" key="7">
    <source>
        <dbReference type="Proteomes" id="UP000252100"/>
    </source>
</evidence>
<dbReference type="Proteomes" id="UP000252100">
    <property type="component" value="Chromosome"/>
</dbReference>
<evidence type="ECO:0000259" key="5">
    <source>
        <dbReference type="Pfam" id="PF24850"/>
    </source>
</evidence>
<evidence type="ECO:0000313" key="6">
    <source>
        <dbReference type="EMBL" id="AXF55480.1"/>
    </source>
</evidence>
<evidence type="ECO:0000259" key="4">
    <source>
        <dbReference type="Pfam" id="PF10079"/>
    </source>
</evidence>
<gene>
    <name evidence="2 6" type="primary">bshC</name>
    <name evidence="6" type="ORF">DT065_05220</name>
</gene>
<dbReference type="HAMAP" id="MF_01867">
    <property type="entry name" value="BshC"/>
    <property type="match status" value="1"/>
</dbReference>
<organism evidence="6 7">
    <name type="scientific">Salicibibacter kimchii</name>
    <dbReference type="NCBI Taxonomy" id="2099786"/>
    <lineage>
        <taxon>Bacteria</taxon>
        <taxon>Bacillati</taxon>
        <taxon>Bacillota</taxon>
        <taxon>Bacilli</taxon>
        <taxon>Bacillales</taxon>
        <taxon>Bacillaceae</taxon>
        <taxon>Salicibibacter</taxon>
    </lineage>
</organism>